<proteinExistence type="predicted"/>
<dbReference type="InterPro" id="IPR036157">
    <property type="entry name" value="dUTPase-like_sf"/>
</dbReference>
<dbReference type="SUPFAM" id="SSF51283">
    <property type="entry name" value="dUTPase-like"/>
    <property type="match status" value="1"/>
</dbReference>
<dbReference type="GO" id="GO:0006508">
    <property type="term" value="P:proteolysis"/>
    <property type="evidence" value="ECO:0007669"/>
    <property type="project" value="UniProtKB-KW"/>
</dbReference>
<keyword evidence="3" id="KW-0378">Hydrolase</keyword>
<dbReference type="Pfam" id="PF00607">
    <property type="entry name" value="Gag_p24"/>
    <property type="match status" value="1"/>
</dbReference>
<dbReference type="GO" id="GO:0016032">
    <property type="term" value="P:viral process"/>
    <property type="evidence" value="ECO:0007669"/>
    <property type="project" value="InterPro"/>
</dbReference>
<evidence type="ECO:0000256" key="2">
    <source>
        <dbReference type="ARBA" id="ARBA00022750"/>
    </source>
</evidence>
<keyword evidence="1" id="KW-0645">Protease</keyword>
<evidence type="ECO:0000256" key="1">
    <source>
        <dbReference type="ARBA" id="ARBA00022670"/>
    </source>
</evidence>
<dbReference type="CDD" id="cd07557">
    <property type="entry name" value="trimeric_dUTPase"/>
    <property type="match status" value="1"/>
</dbReference>
<dbReference type="AlphaFoldDB" id="A0A8C9MR49"/>
<feature type="domain" description="dUTPase-like" evidence="4">
    <location>
        <begin position="78"/>
        <end position="153"/>
    </location>
</feature>
<dbReference type="InterPro" id="IPR033704">
    <property type="entry name" value="dUTPase_trimeric"/>
</dbReference>
<accession>A0A8C9MR49</accession>
<protein>
    <recommendedName>
        <fullName evidence="4">dUTPase-like domain-containing protein</fullName>
    </recommendedName>
</protein>
<dbReference type="GeneTree" id="ENSGT00990000204924"/>
<dbReference type="Pfam" id="PF00692">
    <property type="entry name" value="dUTPase"/>
    <property type="match status" value="1"/>
</dbReference>
<organism evidence="5 6">
    <name type="scientific">Serinus canaria</name>
    <name type="common">Island canary</name>
    <name type="synonym">Fringilla canaria</name>
    <dbReference type="NCBI Taxonomy" id="9135"/>
    <lineage>
        <taxon>Eukaryota</taxon>
        <taxon>Metazoa</taxon>
        <taxon>Chordata</taxon>
        <taxon>Craniata</taxon>
        <taxon>Vertebrata</taxon>
        <taxon>Euteleostomi</taxon>
        <taxon>Archelosauria</taxon>
        <taxon>Archosauria</taxon>
        <taxon>Dinosauria</taxon>
        <taxon>Saurischia</taxon>
        <taxon>Theropoda</taxon>
        <taxon>Coelurosauria</taxon>
        <taxon>Aves</taxon>
        <taxon>Neognathae</taxon>
        <taxon>Neoaves</taxon>
        <taxon>Telluraves</taxon>
        <taxon>Australaves</taxon>
        <taxon>Passeriformes</taxon>
        <taxon>Passeroidea</taxon>
        <taxon>Fringillidae</taxon>
        <taxon>Carduelinae</taxon>
        <taxon>Serinus</taxon>
    </lineage>
</organism>
<sequence>MNNIANAEAGGLDELLGQGAYASPAAQANLAHAVLWQSSELAIKALLRIPKSRQKESSFASIRQGPQESYVTFIDRLFSYSCAKYTVYGPLPEGLFGLLISRSSATKSGLIIYVGVIDSDYFGEIKVMVSTNTPPCFISKPEKIAQLLLLPSLFWQQKTQSEELVGSAAPMLSMFTGSSKLQVKSAY</sequence>
<dbReference type="InterPro" id="IPR029054">
    <property type="entry name" value="dUTPase-like"/>
</dbReference>
<dbReference type="Ensembl" id="ENSSCAT00000008193.1">
    <property type="protein sequence ID" value="ENSSCAP00000007209.1"/>
    <property type="gene ID" value="ENSSCAG00000005569.1"/>
</dbReference>
<dbReference type="Gene3D" id="2.70.40.10">
    <property type="match status" value="1"/>
</dbReference>
<dbReference type="PANTHER" id="PTHR19422">
    <property type="entry name" value="GAG RETROVIRAL POLYPROTEIN"/>
    <property type="match status" value="1"/>
</dbReference>
<dbReference type="GO" id="GO:0004190">
    <property type="term" value="F:aspartic-type endopeptidase activity"/>
    <property type="evidence" value="ECO:0007669"/>
    <property type="project" value="UniProtKB-KW"/>
</dbReference>
<name>A0A8C9MR49_SERCA</name>
<dbReference type="Proteomes" id="UP000694409">
    <property type="component" value="Unassembled WGS sequence"/>
</dbReference>
<evidence type="ECO:0000256" key="3">
    <source>
        <dbReference type="ARBA" id="ARBA00022801"/>
    </source>
</evidence>
<keyword evidence="2" id="KW-0064">Aspartyl protease</keyword>
<evidence type="ECO:0000313" key="5">
    <source>
        <dbReference type="Ensembl" id="ENSSCAP00000007209.1"/>
    </source>
</evidence>
<dbReference type="OMA" id="ECAYRAF"/>
<evidence type="ECO:0000259" key="4">
    <source>
        <dbReference type="Pfam" id="PF00692"/>
    </source>
</evidence>
<dbReference type="InterPro" id="IPR051592">
    <property type="entry name" value="HERV-K_Pro_peptidase_A2"/>
</dbReference>
<evidence type="ECO:0000313" key="6">
    <source>
        <dbReference type="Proteomes" id="UP000694409"/>
    </source>
</evidence>
<dbReference type="InterPro" id="IPR008919">
    <property type="entry name" value="Retrov_capsid_N"/>
</dbReference>
<reference evidence="5" key="2">
    <citation type="submission" date="2025-09" db="UniProtKB">
        <authorList>
            <consortium name="Ensembl"/>
        </authorList>
    </citation>
    <scope>IDENTIFICATION</scope>
</reference>
<dbReference type="PANTHER" id="PTHR19422:SF123">
    <property type="entry name" value="RT1 CLASS I, LOCUS CE15"/>
    <property type="match status" value="1"/>
</dbReference>
<reference evidence="5" key="1">
    <citation type="submission" date="2025-08" db="UniProtKB">
        <authorList>
            <consortium name="Ensembl"/>
        </authorList>
    </citation>
    <scope>IDENTIFICATION</scope>
</reference>
<keyword evidence="6" id="KW-1185">Reference proteome</keyword>
<dbReference type="Gene3D" id="1.10.375.10">
    <property type="entry name" value="Human Immunodeficiency Virus Type 1 Capsid Protein"/>
    <property type="match status" value="1"/>
</dbReference>
<dbReference type="InterPro" id="IPR008916">
    <property type="entry name" value="Retrov_capsid_C"/>
</dbReference>
<dbReference type="Gene3D" id="1.10.1200.30">
    <property type="match status" value="1"/>
</dbReference>
<dbReference type="SUPFAM" id="SSF47353">
    <property type="entry name" value="Retrovirus capsid dimerization domain-like"/>
    <property type="match status" value="1"/>
</dbReference>